<evidence type="ECO:0000313" key="6">
    <source>
        <dbReference type="EMBL" id="KID80973.1"/>
    </source>
</evidence>
<name>A0A0B4GEU3_METGA</name>
<dbReference type="InterPro" id="IPR036318">
    <property type="entry name" value="FAD-bd_PCMH-like_sf"/>
</dbReference>
<dbReference type="PANTHER" id="PTHR42973">
    <property type="entry name" value="BINDING OXIDOREDUCTASE, PUTATIVE (AFU_ORTHOLOGUE AFUA_1G17690)-RELATED"/>
    <property type="match status" value="1"/>
</dbReference>
<dbReference type="Proteomes" id="UP000031192">
    <property type="component" value="Unassembled WGS sequence"/>
</dbReference>
<comment type="caution">
    <text evidence="6">The sequence shown here is derived from an EMBL/GenBank/DDBJ whole genome shotgun (WGS) entry which is preliminary data.</text>
</comment>
<dbReference type="HOGENOM" id="CLU_1468513_0_0_1"/>
<sequence length="184" mass="20123">MLANGTGVHCSANENADLFWAVREAGSSFGIVAEFELRIFEAPQSLTLFAIDVFRDKTQAVEGFGMFQDLAMTAPRALNFWPAISGTSQRIQGVWLGDLAGLDNTLWLTVKNSSRHLRIFGDSIMNALADGDWGMHPDYIDTQLDVDTAQKLCWEGTIKRSSSALQGRSDVGDHGTSLVLNNLV</sequence>
<keyword evidence="3" id="KW-0285">Flavoprotein</keyword>
<dbReference type="SUPFAM" id="SSF56176">
    <property type="entry name" value="FAD-binding/transporter-associated domain-like"/>
    <property type="match status" value="1"/>
</dbReference>
<evidence type="ECO:0000256" key="5">
    <source>
        <dbReference type="ARBA" id="ARBA00023002"/>
    </source>
</evidence>
<comment type="similarity">
    <text evidence="2">Belongs to the oxygen-dependent FAD-linked oxidoreductase family.</text>
</comment>
<dbReference type="EMBL" id="AZNH01000246">
    <property type="protein sequence ID" value="KID80973.1"/>
    <property type="molecule type" value="Genomic_DNA"/>
</dbReference>
<reference evidence="6 7" key="1">
    <citation type="journal article" date="2014" name="Proc. Natl. Acad. Sci. U.S.A.">
        <title>Trajectory and genomic determinants of fungal-pathogen speciation and host adaptation.</title>
        <authorList>
            <person name="Hu X."/>
            <person name="Xiao G."/>
            <person name="Zheng P."/>
            <person name="Shang Y."/>
            <person name="Su Y."/>
            <person name="Zhang X."/>
            <person name="Liu X."/>
            <person name="Zhan S."/>
            <person name="St Leger R.J."/>
            <person name="Wang C."/>
        </authorList>
    </citation>
    <scope>NUCLEOTIDE SEQUENCE [LARGE SCALE GENOMIC DNA]</scope>
    <source>
        <strain evidence="6 7">ARSEF 977</strain>
    </source>
</reference>
<gene>
    <name evidence="6" type="ORF">MGU_11626</name>
</gene>
<organism evidence="6 7">
    <name type="scientific">Metarhizium guizhouense (strain ARSEF 977)</name>
    <dbReference type="NCBI Taxonomy" id="1276136"/>
    <lineage>
        <taxon>Eukaryota</taxon>
        <taxon>Fungi</taxon>
        <taxon>Dikarya</taxon>
        <taxon>Ascomycota</taxon>
        <taxon>Pezizomycotina</taxon>
        <taxon>Sordariomycetes</taxon>
        <taxon>Hypocreomycetidae</taxon>
        <taxon>Hypocreales</taxon>
        <taxon>Clavicipitaceae</taxon>
        <taxon>Metarhizium</taxon>
    </lineage>
</organism>
<evidence type="ECO:0000256" key="4">
    <source>
        <dbReference type="ARBA" id="ARBA00022827"/>
    </source>
</evidence>
<dbReference type="InterPro" id="IPR050416">
    <property type="entry name" value="FAD-linked_Oxidoreductase"/>
</dbReference>
<dbReference type="GO" id="GO:0050660">
    <property type="term" value="F:flavin adenine dinucleotide binding"/>
    <property type="evidence" value="ECO:0007669"/>
    <property type="project" value="InterPro"/>
</dbReference>
<accession>A0A0B4GEU3</accession>
<evidence type="ECO:0000256" key="3">
    <source>
        <dbReference type="ARBA" id="ARBA00022630"/>
    </source>
</evidence>
<evidence type="ECO:0000256" key="1">
    <source>
        <dbReference type="ARBA" id="ARBA00001974"/>
    </source>
</evidence>
<keyword evidence="7" id="KW-1185">Reference proteome</keyword>
<evidence type="ECO:0000313" key="7">
    <source>
        <dbReference type="Proteomes" id="UP000031192"/>
    </source>
</evidence>
<keyword evidence="5" id="KW-0560">Oxidoreductase</keyword>
<proteinExistence type="inferred from homology"/>
<dbReference type="PANTHER" id="PTHR42973:SF39">
    <property type="entry name" value="FAD-BINDING PCMH-TYPE DOMAIN-CONTAINING PROTEIN"/>
    <property type="match status" value="1"/>
</dbReference>
<keyword evidence="4" id="KW-0274">FAD</keyword>
<evidence type="ECO:0000256" key="2">
    <source>
        <dbReference type="ARBA" id="ARBA00005466"/>
    </source>
</evidence>
<dbReference type="GO" id="GO:0016491">
    <property type="term" value="F:oxidoreductase activity"/>
    <property type="evidence" value="ECO:0007669"/>
    <property type="project" value="UniProtKB-KW"/>
</dbReference>
<protein>
    <submittedName>
        <fullName evidence="6">Glucooligosaccharide oxidase</fullName>
    </submittedName>
</protein>
<dbReference type="AlphaFoldDB" id="A0A0B4GEU3"/>
<dbReference type="Gene3D" id="3.40.462.20">
    <property type="match status" value="1"/>
</dbReference>
<dbReference type="Gene3D" id="3.30.465.10">
    <property type="match status" value="1"/>
</dbReference>
<dbReference type="InterPro" id="IPR016169">
    <property type="entry name" value="FAD-bd_PCMH_sub2"/>
</dbReference>
<comment type="cofactor">
    <cofactor evidence="1">
        <name>FAD</name>
        <dbReference type="ChEBI" id="CHEBI:57692"/>
    </cofactor>
</comment>